<dbReference type="SUPFAM" id="SSF47384">
    <property type="entry name" value="Homodimeric domain of signal transducing histidine kinase"/>
    <property type="match status" value="1"/>
</dbReference>
<keyword evidence="14" id="KW-1185">Reference proteome</keyword>
<evidence type="ECO:0000259" key="11">
    <source>
        <dbReference type="PROSITE" id="PS50110"/>
    </source>
</evidence>
<dbReference type="SMART" id="SM00448">
    <property type="entry name" value="REC"/>
    <property type="match status" value="1"/>
</dbReference>
<evidence type="ECO:0000256" key="2">
    <source>
        <dbReference type="ARBA" id="ARBA00004370"/>
    </source>
</evidence>
<dbReference type="InterPro" id="IPR036097">
    <property type="entry name" value="HisK_dim/P_sf"/>
</dbReference>
<dbReference type="InterPro" id="IPR004358">
    <property type="entry name" value="Sig_transdc_His_kin-like_C"/>
</dbReference>
<dbReference type="InterPro" id="IPR001789">
    <property type="entry name" value="Sig_transdc_resp-reg_receiver"/>
</dbReference>
<keyword evidence="5" id="KW-0808">Transferase</keyword>
<dbReference type="CDD" id="cd17546">
    <property type="entry name" value="REC_hyHK_CKI1_RcsC-like"/>
    <property type="match status" value="1"/>
</dbReference>
<evidence type="ECO:0000256" key="8">
    <source>
        <dbReference type="PROSITE-ProRule" id="PRU00169"/>
    </source>
</evidence>
<dbReference type="Gene3D" id="6.10.340.10">
    <property type="match status" value="1"/>
</dbReference>
<keyword evidence="6" id="KW-0418">Kinase</keyword>
<dbReference type="PROSITE" id="PS50110">
    <property type="entry name" value="RESPONSE_REGULATORY"/>
    <property type="match status" value="1"/>
</dbReference>
<evidence type="ECO:0000259" key="12">
    <source>
        <dbReference type="PROSITE" id="PS50885"/>
    </source>
</evidence>
<dbReference type="InterPro" id="IPR003661">
    <property type="entry name" value="HisK_dim/P_dom"/>
</dbReference>
<feature type="modified residue" description="4-aspartylphosphate" evidence="8">
    <location>
        <position position="601"/>
    </location>
</feature>
<dbReference type="InterPro" id="IPR003660">
    <property type="entry name" value="HAMP_dom"/>
</dbReference>
<evidence type="ECO:0000313" key="13">
    <source>
        <dbReference type="EMBL" id="NMF59104.1"/>
    </source>
</evidence>
<dbReference type="InterPro" id="IPR036890">
    <property type="entry name" value="HATPase_C_sf"/>
</dbReference>
<comment type="subcellular location">
    <subcellularLocation>
        <location evidence="2">Membrane</location>
    </subcellularLocation>
</comment>
<dbReference type="Pfam" id="PF00672">
    <property type="entry name" value="HAMP"/>
    <property type="match status" value="1"/>
</dbReference>
<dbReference type="Gene3D" id="3.30.565.10">
    <property type="entry name" value="Histidine kinase-like ATPase, C-terminal domain"/>
    <property type="match status" value="1"/>
</dbReference>
<dbReference type="PRINTS" id="PR00344">
    <property type="entry name" value="BCTRLSENSOR"/>
</dbReference>
<dbReference type="RefSeq" id="WP_169363921.1">
    <property type="nucleotide sequence ID" value="NZ_JAAVJL010000001.1"/>
</dbReference>
<sequence length="765" mass="86351">MKIKEKIVYGYVLALGIALMGTGGGLIAGNYYQQQALQTLQNAFRERKLLSTLQVDILYNRPAKQLTPLIKNPQAFREESLKLVERVNKIKSLVIKHNQSGKPSSLEGLQPILQDYEVTVTTFTQKAQDFVEESNAIFNNEPVDSQKLQTMVVNLVQSKEFVKFIEFPDRLRAFYEKAEDLENSANISLLNAETIRTQIIISSLLISIIIAIVIALYVSQTIAKPIQTVNKIALQVTNESNFNLQVPIETEDEVGILASSINRMIHYVQELLQTQQDYTDKIREAKDIADAANQAKSEFLANMSHELRTPLNGILGYTQILSRSTTLSEKERHGIQIIHQCGTHLLTLINDVLDLSKIEARKLDLDLQPVHLTSFLQGIAEICRVRADKKNIQFIYQVDSHLPSAIVFDEKRLRQVLLNLINNAIKFTDQGHVNFSVHNVTPEAVESQSQTRILFQVADTGVGIDAANLESIFHAFEQVGDKKRYSEGTGLGLAISQRIVQIMGSSIQVKSELGVGSTFSFEINCDTSHDWVKYLLSDREQQITGYEGAPRRILVVDDRWENRSVLVSLLEAVGFQLIEAEHGEQALAKLQQQPVDLVITDIVMPVMNGFEFLKLVRSEEPIKSVPVIVSSASVSDIDRQKSLQMGGNDFLPKPVNVEELFSLIANHLQLKWQYTQVQPFSSPIEDTSQDYQVVDMVIPPSEYLRQLLELAQNGLLLKLVQIAEQIGQQSNRYLPFTKKITQMAKQFQIEEIESLMLQYLQLEQH</sequence>
<dbReference type="SUPFAM" id="SSF52172">
    <property type="entry name" value="CheY-like"/>
    <property type="match status" value="1"/>
</dbReference>
<keyword evidence="4 8" id="KW-0597">Phosphoprotein</keyword>
<dbReference type="CDD" id="cd06225">
    <property type="entry name" value="HAMP"/>
    <property type="match status" value="1"/>
</dbReference>
<comment type="caution">
    <text evidence="13">The sequence shown here is derived from an EMBL/GenBank/DDBJ whole genome shotgun (WGS) entry which is preliminary data.</text>
</comment>
<dbReference type="PANTHER" id="PTHR45339:SF1">
    <property type="entry name" value="HYBRID SIGNAL TRANSDUCTION HISTIDINE KINASE J"/>
    <property type="match status" value="1"/>
</dbReference>
<dbReference type="Pfam" id="PF00072">
    <property type="entry name" value="Response_reg"/>
    <property type="match status" value="1"/>
</dbReference>
<keyword evidence="9" id="KW-0812">Transmembrane</keyword>
<evidence type="ECO:0000256" key="5">
    <source>
        <dbReference type="ARBA" id="ARBA00022679"/>
    </source>
</evidence>
<evidence type="ECO:0000256" key="9">
    <source>
        <dbReference type="SAM" id="Phobius"/>
    </source>
</evidence>
<dbReference type="InterPro" id="IPR003594">
    <property type="entry name" value="HATPase_dom"/>
</dbReference>
<name>A0ABX1LSJ8_9CYAN</name>
<feature type="domain" description="HAMP" evidence="12">
    <location>
        <begin position="220"/>
        <end position="273"/>
    </location>
</feature>
<feature type="domain" description="Histidine kinase" evidence="10">
    <location>
        <begin position="302"/>
        <end position="527"/>
    </location>
</feature>
<dbReference type="Gene3D" id="1.10.287.130">
    <property type="match status" value="1"/>
</dbReference>
<proteinExistence type="predicted"/>
<comment type="catalytic activity">
    <reaction evidence="1">
        <text>ATP + protein L-histidine = ADP + protein N-phospho-L-histidine.</text>
        <dbReference type="EC" id="2.7.13.3"/>
    </reaction>
</comment>
<dbReference type="SUPFAM" id="SSF158472">
    <property type="entry name" value="HAMP domain-like"/>
    <property type="match status" value="1"/>
</dbReference>
<evidence type="ECO:0000313" key="14">
    <source>
        <dbReference type="Proteomes" id="UP000738376"/>
    </source>
</evidence>
<dbReference type="PROSITE" id="PS50885">
    <property type="entry name" value="HAMP"/>
    <property type="match status" value="1"/>
</dbReference>
<dbReference type="EC" id="2.7.13.3" evidence="3"/>
<dbReference type="SMART" id="SM00304">
    <property type="entry name" value="HAMP"/>
    <property type="match status" value="1"/>
</dbReference>
<dbReference type="CDD" id="cd16922">
    <property type="entry name" value="HATPase_EvgS-ArcB-TorS-like"/>
    <property type="match status" value="1"/>
</dbReference>
<dbReference type="PROSITE" id="PS50109">
    <property type="entry name" value="HIS_KIN"/>
    <property type="match status" value="1"/>
</dbReference>
<accession>A0ABX1LSJ8</accession>
<dbReference type="Proteomes" id="UP000738376">
    <property type="component" value="Unassembled WGS sequence"/>
</dbReference>
<keyword evidence="7" id="KW-0902">Two-component regulatory system</keyword>
<gene>
    <name evidence="13" type="ORF">HC246_14055</name>
</gene>
<feature type="transmembrane region" description="Helical" evidence="9">
    <location>
        <begin position="199"/>
        <end position="218"/>
    </location>
</feature>
<organism evidence="13 14">
    <name type="scientific">Pseudanabaena yagii GIHE-NHR1</name>
    <dbReference type="NCBI Taxonomy" id="2722753"/>
    <lineage>
        <taxon>Bacteria</taxon>
        <taxon>Bacillati</taxon>
        <taxon>Cyanobacteriota</taxon>
        <taxon>Cyanophyceae</taxon>
        <taxon>Pseudanabaenales</taxon>
        <taxon>Pseudanabaenaceae</taxon>
        <taxon>Pseudanabaena</taxon>
        <taxon>Pseudanabaena yagii</taxon>
    </lineage>
</organism>
<dbReference type="SMART" id="SM00388">
    <property type="entry name" value="HisKA"/>
    <property type="match status" value="1"/>
</dbReference>
<evidence type="ECO:0000256" key="3">
    <source>
        <dbReference type="ARBA" id="ARBA00012438"/>
    </source>
</evidence>
<dbReference type="Pfam" id="PF02518">
    <property type="entry name" value="HATPase_c"/>
    <property type="match status" value="1"/>
</dbReference>
<dbReference type="CDD" id="cd00082">
    <property type="entry name" value="HisKA"/>
    <property type="match status" value="1"/>
</dbReference>
<feature type="transmembrane region" description="Helical" evidence="9">
    <location>
        <begin position="7"/>
        <end position="32"/>
    </location>
</feature>
<dbReference type="EMBL" id="JAAVJL010000001">
    <property type="protein sequence ID" value="NMF59104.1"/>
    <property type="molecule type" value="Genomic_DNA"/>
</dbReference>
<protein>
    <recommendedName>
        <fullName evidence="3">histidine kinase</fullName>
        <ecNumber evidence="3">2.7.13.3</ecNumber>
    </recommendedName>
</protein>
<keyword evidence="9" id="KW-0472">Membrane</keyword>
<evidence type="ECO:0000256" key="1">
    <source>
        <dbReference type="ARBA" id="ARBA00000085"/>
    </source>
</evidence>
<evidence type="ECO:0000256" key="7">
    <source>
        <dbReference type="ARBA" id="ARBA00023012"/>
    </source>
</evidence>
<dbReference type="Pfam" id="PF00512">
    <property type="entry name" value="HisKA"/>
    <property type="match status" value="1"/>
</dbReference>
<evidence type="ECO:0000256" key="6">
    <source>
        <dbReference type="ARBA" id="ARBA00022777"/>
    </source>
</evidence>
<dbReference type="PANTHER" id="PTHR45339">
    <property type="entry name" value="HYBRID SIGNAL TRANSDUCTION HISTIDINE KINASE J"/>
    <property type="match status" value="1"/>
</dbReference>
<evidence type="ECO:0000259" key="10">
    <source>
        <dbReference type="PROSITE" id="PS50109"/>
    </source>
</evidence>
<dbReference type="Gene3D" id="3.40.50.2300">
    <property type="match status" value="1"/>
</dbReference>
<evidence type="ECO:0000256" key="4">
    <source>
        <dbReference type="ARBA" id="ARBA00022553"/>
    </source>
</evidence>
<dbReference type="SUPFAM" id="SSF55874">
    <property type="entry name" value="ATPase domain of HSP90 chaperone/DNA topoisomerase II/histidine kinase"/>
    <property type="match status" value="1"/>
</dbReference>
<reference evidence="13 14" key="1">
    <citation type="submission" date="2020-03" db="EMBL/GenBank/DDBJ databases">
        <title>Draft Genome Sequence of 2-Methylisoborneol Producing Pseudanabaena yagii Strain GIHE-NHR1 Isolated from North Han River in South Korea.</title>
        <authorList>
            <person name="Jeong J."/>
        </authorList>
    </citation>
    <scope>NUCLEOTIDE SEQUENCE [LARGE SCALE GENOMIC DNA]</scope>
    <source>
        <strain evidence="13 14">GIHE-NHR1</strain>
    </source>
</reference>
<dbReference type="SMART" id="SM00387">
    <property type="entry name" value="HATPase_c"/>
    <property type="match status" value="1"/>
</dbReference>
<dbReference type="InterPro" id="IPR005467">
    <property type="entry name" value="His_kinase_dom"/>
</dbReference>
<keyword evidence="9" id="KW-1133">Transmembrane helix</keyword>
<dbReference type="InterPro" id="IPR011006">
    <property type="entry name" value="CheY-like_superfamily"/>
</dbReference>
<feature type="domain" description="Response regulatory" evidence="11">
    <location>
        <begin position="552"/>
        <end position="668"/>
    </location>
</feature>